<evidence type="ECO:0000256" key="2">
    <source>
        <dbReference type="SAM" id="MobiDB-lite"/>
    </source>
</evidence>
<dbReference type="RefSeq" id="WP_085887314.1">
    <property type="nucleotide sequence ID" value="NZ_FWFN01000003.1"/>
</dbReference>
<evidence type="ECO:0000313" key="3">
    <source>
        <dbReference type="EMBL" id="SLN34210.1"/>
    </source>
</evidence>
<dbReference type="AlphaFoldDB" id="A0A1X6YXZ7"/>
<keyword evidence="4" id="KW-1185">Reference proteome</keyword>
<proteinExistence type="predicted"/>
<reference evidence="4" key="1">
    <citation type="submission" date="2017-03" db="EMBL/GenBank/DDBJ databases">
        <authorList>
            <person name="Rodrigo-Torres L."/>
            <person name="Arahal R.D."/>
            <person name="Lucena T."/>
        </authorList>
    </citation>
    <scope>NUCLEOTIDE SEQUENCE [LARGE SCALE GENOMIC DNA]</scope>
    <source>
        <strain evidence="4">CECT 7751</strain>
    </source>
</reference>
<dbReference type="Proteomes" id="UP000193963">
    <property type="component" value="Unassembled WGS sequence"/>
</dbReference>
<name>A0A1X6YXZ7_9RHOB</name>
<dbReference type="EMBL" id="FWFN01000003">
    <property type="protein sequence ID" value="SLN34210.1"/>
    <property type="molecule type" value="Genomic_DNA"/>
</dbReference>
<dbReference type="OrthoDB" id="7693149at2"/>
<feature type="region of interest" description="Disordered" evidence="2">
    <location>
        <begin position="80"/>
        <end position="115"/>
    </location>
</feature>
<protein>
    <submittedName>
        <fullName evidence="3">Uncharacterized protein</fullName>
    </submittedName>
</protein>
<gene>
    <name evidence="3" type="ORF">PSM7751_01412</name>
</gene>
<evidence type="ECO:0000256" key="1">
    <source>
        <dbReference type="SAM" id="Coils"/>
    </source>
</evidence>
<accession>A0A1X6YXZ7</accession>
<feature type="coiled-coil region" evidence="1">
    <location>
        <begin position="46"/>
        <end position="80"/>
    </location>
</feature>
<sequence length="115" mass="11852">MMMTPVTFKKHSGKYNPGETAGFLPERAAKLIASGVAKPYVPPAGKPAADDEAASLARRLAEAEAREADLIRRAAELDAREADVAAKEAGASEPTTAKAEAGSPPAQGVARPGKK</sequence>
<keyword evidence="1" id="KW-0175">Coiled coil</keyword>
<organism evidence="3 4">
    <name type="scientific">Pseudooceanicola marinus</name>
    <dbReference type="NCBI Taxonomy" id="396013"/>
    <lineage>
        <taxon>Bacteria</taxon>
        <taxon>Pseudomonadati</taxon>
        <taxon>Pseudomonadota</taxon>
        <taxon>Alphaproteobacteria</taxon>
        <taxon>Rhodobacterales</taxon>
        <taxon>Paracoccaceae</taxon>
        <taxon>Pseudooceanicola</taxon>
    </lineage>
</organism>
<evidence type="ECO:0000313" key="4">
    <source>
        <dbReference type="Proteomes" id="UP000193963"/>
    </source>
</evidence>